<dbReference type="PROSITE" id="PS50041">
    <property type="entry name" value="C_TYPE_LECTIN_2"/>
    <property type="match status" value="1"/>
</dbReference>
<dbReference type="CDD" id="cd00037">
    <property type="entry name" value="CLECT"/>
    <property type="match status" value="1"/>
</dbReference>
<protein>
    <recommendedName>
        <fullName evidence="1">C-type lectin domain-containing protein</fullName>
    </recommendedName>
</protein>
<dbReference type="InterPro" id="IPR001304">
    <property type="entry name" value="C-type_lectin-like"/>
</dbReference>
<accession>A0AAW0XDP7</accession>
<evidence type="ECO:0000313" key="3">
    <source>
        <dbReference type="Proteomes" id="UP001445076"/>
    </source>
</evidence>
<proteinExistence type="predicted"/>
<keyword evidence="3" id="KW-1185">Reference proteome</keyword>
<gene>
    <name evidence="2" type="ORF">OTU49_002517</name>
</gene>
<evidence type="ECO:0000259" key="1">
    <source>
        <dbReference type="PROSITE" id="PS50041"/>
    </source>
</evidence>
<dbReference type="InterPro" id="IPR016187">
    <property type="entry name" value="CTDL_fold"/>
</dbReference>
<organism evidence="2 3">
    <name type="scientific">Cherax quadricarinatus</name>
    <name type="common">Australian red claw crayfish</name>
    <dbReference type="NCBI Taxonomy" id="27406"/>
    <lineage>
        <taxon>Eukaryota</taxon>
        <taxon>Metazoa</taxon>
        <taxon>Ecdysozoa</taxon>
        <taxon>Arthropoda</taxon>
        <taxon>Crustacea</taxon>
        <taxon>Multicrustacea</taxon>
        <taxon>Malacostraca</taxon>
        <taxon>Eumalacostraca</taxon>
        <taxon>Eucarida</taxon>
        <taxon>Decapoda</taxon>
        <taxon>Pleocyemata</taxon>
        <taxon>Astacidea</taxon>
        <taxon>Parastacoidea</taxon>
        <taxon>Parastacidae</taxon>
        <taxon>Cherax</taxon>
    </lineage>
</organism>
<name>A0AAW0XDP7_CHEQU</name>
<dbReference type="Gene3D" id="3.10.100.10">
    <property type="entry name" value="Mannose-Binding Protein A, subunit A"/>
    <property type="match status" value="1"/>
</dbReference>
<feature type="domain" description="C-type lectin" evidence="1">
    <location>
        <begin position="1"/>
        <end position="143"/>
    </location>
</feature>
<dbReference type="InterPro" id="IPR016186">
    <property type="entry name" value="C-type_lectin-like/link_sf"/>
</dbReference>
<dbReference type="Pfam" id="PF00059">
    <property type="entry name" value="Lectin_C"/>
    <property type="match status" value="1"/>
</dbReference>
<sequence length="161" mass="18421">QVSWPEARVFCRSIYGDLVKFDDFADFGHLLQYMKASMLTTDYWIGGRFDLDTNAWSWTVDDSPMPLGSPYWAVRHSTSCTPRPPPHTDPYSNPPAALPGATCYRNTQAPTNRQEGWCSALTYEHFYYISDENCQEAKSPLCMLEVEVEDNQPEREPTLNP</sequence>
<feature type="non-terminal residue" evidence="2">
    <location>
        <position position="1"/>
    </location>
</feature>
<reference evidence="2 3" key="1">
    <citation type="journal article" date="2024" name="BMC Genomics">
        <title>Genome assembly of redclaw crayfish (Cherax quadricarinatus) provides insights into its immune adaptation and hypoxia tolerance.</title>
        <authorList>
            <person name="Liu Z."/>
            <person name="Zheng J."/>
            <person name="Li H."/>
            <person name="Fang K."/>
            <person name="Wang S."/>
            <person name="He J."/>
            <person name="Zhou D."/>
            <person name="Weng S."/>
            <person name="Chi M."/>
            <person name="Gu Z."/>
            <person name="He J."/>
            <person name="Li F."/>
            <person name="Wang M."/>
        </authorList>
    </citation>
    <scope>NUCLEOTIDE SEQUENCE [LARGE SCALE GENOMIC DNA]</scope>
    <source>
        <strain evidence="2">ZL_2023a</strain>
    </source>
</reference>
<dbReference type="EMBL" id="JARKIK010000031">
    <property type="protein sequence ID" value="KAK8741140.1"/>
    <property type="molecule type" value="Genomic_DNA"/>
</dbReference>
<dbReference type="Proteomes" id="UP001445076">
    <property type="component" value="Unassembled WGS sequence"/>
</dbReference>
<comment type="caution">
    <text evidence="2">The sequence shown here is derived from an EMBL/GenBank/DDBJ whole genome shotgun (WGS) entry which is preliminary data.</text>
</comment>
<evidence type="ECO:0000313" key="2">
    <source>
        <dbReference type="EMBL" id="KAK8741140.1"/>
    </source>
</evidence>
<dbReference type="SUPFAM" id="SSF56436">
    <property type="entry name" value="C-type lectin-like"/>
    <property type="match status" value="1"/>
</dbReference>
<dbReference type="AlphaFoldDB" id="A0AAW0XDP7"/>